<reference evidence="1" key="1">
    <citation type="submission" date="2024-07" db="EMBL/GenBank/DDBJ databases">
        <title>Genome Analysis of a Potential Novel Vibrio Species Secreting pH- and Thermo-stable Alginate Lyase and its Application in Producing Alginate Oligosaccharides.</title>
        <authorList>
            <person name="Huang H."/>
            <person name="Bao K."/>
        </authorList>
    </citation>
    <scope>NUCLEOTIDE SEQUENCE</scope>
    <source>
        <strain evidence="1">HB236076</strain>
    </source>
</reference>
<dbReference type="InterPro" id="IPR021242">
    <property type="entry name" value="DUF2799"/>
</dbReference>
<dbReference type="EMBL" id="CP162601">
    <property type="protein sequence ID" value="XDK26307.1"/>
    <property type="molecule type" value="Genomic_DNA"/>
</dbReference>
<sequence length="108" mass="12209">MVLLSACVASPQQRTAQLAKAGEWHQIGYQDGIKGQESRSMANLNQLGTVNFSQYEQGYQAGIEEYCNPDLAYQIGLFGQDYLGVCNGMPQGKKFRLQWQRGWNDYNH</sequence>
<proteinExistence type="predicted"/>
<dbReference type="Pfam" id="PF10973">
    <property type="entry name" value="DUF2799"/>
    <property type="match status" value="1"/>
</dbReference>
<evidence type="ECO:0000313" key="1">
    <source>
        <dbReference type="EMBL" id="XDK26307.1"/>
    </source>
</evidence>
<name>A0AB39HEF8_9VIBR</name>
<protein>
    <submittedName>
        <fullName evidence="1">DUF2799 domain-containing protein</fullName>
    </submittedName>
</protein>
<dbReference type="AlphaFoldDB" id="A0AB39HEF8"/>
<accession>A0AB39HEF8</accession>
<dbReference type="RefSeq" id="WP_306101253.1">
    <property type="nucleotide sequence ID" value="NZ_CP162601.1"/>
</dbReference>
<gene>
    <name evidence="1" type="ORF">AB0763_03820</name>
</gene>
<dbReference type="KEGG" id="vih:AB0763_03820"/>
<organism evidence="1">
    <name type="scientific">Vibrio sp. HB236076</name>
    <dbReference type="NCBI Taxonomy" id="3232307"/>
    <lineage>
        <taxon>Bacteria</taxon>
        <taxon>Pseudomonadati</taxon>
        <taxon>Pseudomonadota</taxon>
        <taxon>Gammaproteobacteria</taxon>
        <taxon>Vibrionales</taxon>
        <taxon>Vibrionaceae</taxon>
        <taxon>Vibrio</taxon>
    </lineage>
</organism>